<dbReference type="InterPro" id="IPR029063">
    <property type="entry name" value="SAM-dependent_MTases_sf"/>
</dbReference>
<protein>
    <recommendedName>
        <fullName evidence="2">DOT1 domain-containing protein</fullName>
    </recommendedName>
</protein>
<reference evidence="1" key="1">
    <citation type="journal article" date="2014" name="Genome Biol. Evol.">
        <title>Pangenome evidence for extensive interdomain horizontal transfer affecting lineage core and shell genes in uncultured planktonic thaumarchaeota and euryarchaeota.</title>
        <authorList>
            <person name="Deschamps P."/>
            <person name="Zivanovic Y."/>
            <person name="Moreira D."/>
            <person name="Rodriguez-Valera F."/>
            <person name="Lopez-Garcia P."/>
        </authorList>
    </citation>
    <scope>NUCLEOTIDE SEQUENCE</scope>
</reference>
<dbReference type="SUPFAM" id="SSF53335">
    <property type="entry name" value="S-adenosyl-L-methionine-dependent methyltransferases"/>
    <property type="match status" value="1"/>
</dbReference>
<evidence type="ECO:0000313" key="1">
    <source>
        <dbReference type="EMBL" id="AIF06605.1"/>
    </source>
</evidence>
<dbReference type="EMBL" id="KF900775">
    <property type="protein sequence ID" value="AIF06605.1"/>
    <property type="molecule type" value="Genomic_DNA"/>
</dbReference>
<evidence type="ECO:0008006" key="2">
    <source>
        <dbReference type="Google" id="ProtNLM"/>
    </source>
</evidence>
<proteinExistence type="predicted"/>
<dbReference type="AlphaFoldDB" id="A0A075GUH1"/>
<sequence>MNTIPENICALKKDFVKLYKGHKHTQELLPVTKTDFLPINNDHLESLSKFIKNNPIYDNAFEMELCGIKCSIHEGDLNQYWINSIKHDTSYAPFYPTWLLSAYTLALMAKQLGFTNLIDIGSGDGRIAFCGEIVGIESISIEIDEQLFNLQNNIIQKTDLHFKTINTDATQIKFTDMKLKRPIFFIGGVPQNGEMLAESIIKNILAIPELEKTSCFVLTGTLTKEKFLKNKLNYGWETTVKKFHLTETETIILPTYWTMEQSFETPYIFTKYT</sequence>
<organism evidence="1">
    <name type="scientific">uncultured marine thaumarchaeote KM3_193_D11</name>
    <dbReference type="NCBI Taxonomy" id="1456082"/>
    <lineage>
        <taxon>Archaea</taxon>
        <taxon>Nitrososphaerota</taxon>
        <taxon>environmental samples</taxon>
    </lineage>
</organism>
<accession>A0A075GUH1</accession>
<name>A0A075GUH1_9ARCH</name>